<dbReference type="RefSeq" id="WP_064699302.1">
    <property type="nucleotide sequence ID" value="NZ_BDEO01000006.1"/>
</dbReference>
<dbReference type="InterPro" id="IPR000253">
    <property type="entry name" value="FHA_dom"/>
</dbReference>
<dbReference type="OrthoDB" id="9878294at2"/>
<dbReference type="EMBL" id="FRAL01000003">
    <property type="protein sequence ID" value="SHK52815.1"/>
    <property type="molecule type" value="Genomic_DNA"/>
</dbReference>
<keyword evidence="3" id="KW-1185">Reference proteome</keyword>
<evidence type="ECO:0000313" key="3">
    <source>
        <dbReference type="Proteomes" id="UP000184248"/>
    </source>
</evidence>
<dbReference type="Proteomes" id="UP000184248">
    <property type="component" value="Unassembled WGS sequence"/>
</dbReference>
<organism evidence="2 3">
    <name type="scientific">Halomonas caseinilytica</name>
    <dbReference type="NCBI Taxonomy" id="438744"/>
    <lineage>
        <taxon>Bacteria</taxon>
        <taxon>Pseudomonadati</taxon>
        <taxon>Pseudomonadota</taxon>
        <taxon>Gammaproteobacteria</taxon>
        <taxon>Oceanospirillales</taxon>
        <taxon>Halomonadaceae</taxon>
        <taxon>Halomonas</taxon>
    </lineage>
</organism>
<evidence type="ECO:0000313" key="2">
    <source>
        <dbReference type="EMBL" id="SHK52815.1"/>
    </source>
</evidence>
<feature type="domain" description="FHA" evidence="1">
    <location>
        <begin position="6"/>
        <end position="72"/>
    </location>
</feature>
<protein>
    <recommendedName>
        <fullName evidence="1">FHA domain-containing protein</fullName>
    </recommendedName>
</protein>
<reference evidence="3" key="1">
    <citation type="submission" date="2016-11" db="EMBL/GenBank/DDBJ databases">
        <authorList>
            <person name="Varghese N."/>
            <person name="Submissions S."/>
        </authorList>
    </citation>
    <scope>NUCLEOTIDE SEQUENCE [LARGE SCALE GENOMIC DNA]</scope>
    <source>
        <strain evidence="3">ALO Sharm</strain>
    </source>
</reference>
<dbReference type="PROSITE" id="PS50006">
    <property type="entry name" value="FHA_DOMAIN"/>
    <property type="match status" value="1"/>
</dbReference>
<sequence length="92" mass="10728">MTMTTTPIGRDRDHLIDKTNRLQRERAELALTGPTLARLRCDLRYHQAMTDLLALTDPWDDDARVIVNGRRLMHQFFADHYQHELEQIEGAA</sequence>
<dbReference type="AlphaFoldDB" id="A0A1M6T759"/>
<gene>
    <name evidence="2" type="ORF">SAMN05192556_103239</name>
</gene>
<proteinExistence type="predicted"/>
<accession>A0A1M6T759</accession>
<evidence type="ECO:0000259" key="1">
    <source>
        <dbReference type="PROSITE" id="PS50006"/>
    </source>
</evidence>
<name>A0A1M6T759_9GAMM</name>